<proteinExistence type="predicted"/>
<dbReference type="InParanoid" id="A0A554NBY6"/>
<reference evidence="2 3" key="1">
    <citation type="submission" date="2018-06" db="EMBL/GenBank/DDBJ databases">
        <title>Natronomonas sp. F16-60 a new haloarchaeon isolated from a solar saltern of Isla Cristina, Huelva, Spain.</title>
        <authorList>
            <person name="Duran-Viseras A."/>
            <person name="Sanchez-Porro C."/>
            <person name="Ventosa A."/>
        </authorList>
    </citation>
    <scope>NUCLEOTIDE SEQUENCE [LARGE SCALE GENOMIC DNA]</scope>
    <source>
        <strain evidence="2 3">F16-60</strain>
    </source>
</reference>
<comment type="caution">
    <text evidence="2">The sequence shown here is derived from an EMBL/GenBank/DDBJ whole genome shotgun (WGS) entry which is preliminary data.</text>
</comment>
<dbReference type="EMBL" id="QMDX01000003">
    <property type="protein sequence ID" value="TSD14897.1"/>
    <property type="molecule type" value="Genomic_DNA"/>
</dbReference>
<feature type="transmembrane region" description="Helical" evidence="1">
    <location>
        <begin position="72"/>
        <end position="93"/>
    </location>
</feature>
<gene>
    <name evidence="2" type="ORF">DP107_07000</name>
</gene>
<sequence length="96" mass="10335">MNNTVVLATALSVLNGLALAGLLTVWLRNYRAFRTSMTFGLVAFAAVLLVENAVAVYVFFSMNALFAMSPPAETAVLAMRGLQLLALAFLSYVTMQ</sequence>
<evidence type="ECO:0000313" key="2">
    <source>
        <dbReference type="EMBL" id="TSD14897.1"/>
    </source>
</evidence>
<feature type="transmembrane region" description="Helical" evidence="1">
    <location>
        <begin position="6"/>
        <end position="27"/>
    </location>
</feature>
<keyword evidence="1" id="KW-1133">Transmembrane helix</keyword>
<evidence type="ECO:0000256" key="1">
    <source>
        <dbReference type="SAM" id="Phobius"/>
    </source>
</evidence>
<name>A0A554NBY6_9EURY</name>
<evidence type="ECO:0000313" key="3">
    <source>
        <dbReference type="Proteomes" id="UP000319894"/>
    </source>
</evidence>
<dbReference type="Pfam" id="PF26119">
    <property type="entry name" value="DUF8036"/>
    <property type="match status" value="1"/>
</dbReference>
<keyword evidence="1" id="KW-0812">Transmembrane</keyword>
<accession>A0A554NBY6</accession>
<dbReference type="Proteomes" id="UP000319894">
    <property type="component" value="Unassembled WGS sequence"/>
</dbReference>
<keyword evidence="1" id="KW-0472">Membrane</keyword>
<keyword evidence="3" id="KW-1185">Reference proteome</keyword>
<organism evidence="2 3">
    <name type="scientific">Haloglomus irregulare</name>
    <dbReference type="NCBI Taxonomy" id="2234134"/>
    <lineage>
        <taxon>Archaea</taxon>
        <taxon>Methanobacteriati</taxon>
        <taxon>Methanobacteriota</taxon>
        <taxon>Stenosarchaea group</taxon>
        <taxon>Halobacteria</taxon>
        <taxon>Halobacteriales</taxon>
        <taxon>Natronomonadaceae</taxon>
        <taxon>Haloglomus</taxon>
    </lineage>
</organism>
<protein>
    <submittedName>
        <fullName evidence="2">Uncharacterized protein</fullName>
    </submittedName>
</protein>
<dbReference type="AlphaFoldDB" id="A0A554NBY6"/>
<feature type="transmembrane region" description="Helical" evidence="1">
    <location>
        <begin position="39"/>
        <end position="60"/>
    </location>
</feature>
<dbReference type="InterPro" id="IPR058349">
    <property type="entry name" value="DUF8036"/>
</dbReference>